<feature type="transmembrane region" description="Helical" evidence="7">
    <location>
        <begin position="322"/>
        <end position="347"/>
    </location>
</feature>
<dbReference type="PANTHER" id="PTHR43299">
    <property type="entry name" value="UPF0718 PROTEIN YRAQ"/>
    <property type="match status" value="1"/>
</dbReference>
<dbReference type="Proteomes" id="UP000598360">
    <property type="component" value="Unassembled WGS sequence"/>
</dbReference>
<evidence type="ECO:0000256" key="2">
    <source>
        <dbReference type="ARBA" id="ARBA00006386"/>
    </source>
</evidence>
<comment type="similarity">
    <text evidence="2">Belongs to the UPF0718 family.</text>
</comment>
<dbReference type="AlphaFoldDB" id="A0A929BA11"/>
<keyword evidence="6 7" id="KW-0472">Membrane</keyword>
<feature type="transmembrane region" description="Helical" evidence="7">
    <location>
        <begin position="181"/>
        <end position="203"/>
    </location>
</feature>
<keyword evidence="3" id="KW-1003">Cell membrane</keyword>
<comment type="subcellular location">
    <subcellularLocation>
        <location evidence="1">Cell membrane</location>
        <topology evidence="1">Multi-pass membrane protein</topology>
    </subcellularLocation>
</comment>
<protein>
    <submittedName>
        <fullName evidence="8">Permease</fullName>
    </submittedName>
</protein>
<accession>A0A929BA11</accession>
<comment type="caution">
    <text evidence="8">The sequence shown here is derived from an EMBL/GenBank/DDBJ whole genome shotgun (WGS) entry which is preliminary data.</text>
</comment>
<feature type="transmembrane region" description="Helical" evidence="7">
    <location>
        <begin position="117"/>
        <end position="141"/>
    </location>
</feature>
<keyword evidence="4 7" id="KW-0812">Transmembrane</keyword>
<dbReference type="Pfam" id="PF03773">
    <property type="entry name" value="ArsP_1"/>
    <property type="match status" value="1"/>
</dbReference>
<keyword evidence="9" id="KW-1185">Reference proteome</keyword>
<feature type="transmembrane region" description="Helical" evidence="7">
    <location>
        <begin position="78"/>
        <end position="97"/>
    </location>
</feature>
<evidence type="ECO:0000256" key="5">
    <source>
        <dbReference type="ARBA" id="ARBA00022989"/>
    </source>
</evidence>
<feature type="transmembrane region" description="Helical" evidence="7">
    <location>
        <begin position="224"/>
        <end position="246"/>
    </location>
</feature>
<feature type="transmembrane region" description="Helical" evidence="7">
    <location>
        <begin position="15"/>
        <end position="32"/>
    </location>
</feature>
<gene>
    <name evidence="8" type="ORF">IQ251_04815</name>
</gene>
<keyword evidence="5 7" id="KW-1133">Transmembrane helix</keyword>
<organism evidence="8 9">
    <name type="scientific">Saccharopolyspora montiporae</name>
    <dbReference type="NCBI Taxonomy" id="2781240"/>
    <lineage>
        <taxon>Bacteria</taxon>
        <taxon>Bacillati</taxon>
        <taxon>Actinomycetota</taxon>
        <taxon>Actinomycetes</taxon>
        <taxon>Pseudonocardiales</taxon>
        <taxon>Pseudonocardiaceae</taxon>
        <taxon>Saccharopolyspora</taxon>
    </lineage>
</organism>
<evidence type="ECO:0000313" key="8">
    <source>
        <dbReference type="EMBL" id="MBE9373767.1"/>
    </source>
</evidence>
<evidence type="ECO:0000256" key="1">
    <source>
        <dbReference type="ARBA" id="ARBA00004651"/>
    </source>
</evidence>
<proteinExistence type="inferred from homology"/>
<dbReference type="RefSeq" id="WP_193927200.1">
    <property type="nucleotide sequence ID" value="NZ_JADEYC010000007.1"/>
</dbReference>
<feature type="transmembrane region" description="Helical" evidence="7">
    <location>
        <begin position="153"/>
        <end position="175"/>
    </location>
</feature>
<evidence type="ECO:0000313" key="9">
    <source>
        <dbReference type="Proteomes" id="UP000598360"/>
    </source>
</evidence>
<sequence length="348" mass="35161">MAAHPRTSPFPRRRVPGVVAVIVLSAGLLLWVKWIPYGSQVTELTGTGSWDGSDVLRTGGVRAGDPPSWSAAISFTTAYVAAVGEALLAALVISAAVQACLPPDWTARLFTRRNGLGAAAAGSALATPGMLCTCCAAPVAATLRRHGAPTSAVLAYWLANPLLNPAVLAFLLLVAPWQWSLVRVVFGVLLAVGAAALAARLVPATAPAVVGNDVPAPREWPMRFLRALTRTSITVLPEYLVVVMLLGATRGWLLSAVGTGPGVAAVLVAAVVGTLLVLPTAAEIPILQALALAGAPPAVIGALLITLPAVSAPGMAVLAAALGWRSTVVTALLVALGGVAAGGVLALL</sequence>
<evidence type="ECO:0000256" key="6">
    <source>
        <dbReference type="ARBA" id="ARBA00023136"/>
    </source>
</evidence>
<evidence type="ECO:0000256" key="3">
    <source>
        <dbReference type="ARBA" id="ARBA00022475"/>
    </source>
</evidence>
<dbReference type="GO" id="GO:0005886">
    <property type="term" value="C:plasma membrane"/>
    <property type="evidence" value="ECO:0007669"/>
    <property type="project" value="UniProtKB-SubCell"/>
</dbReference>
<dbReference type="InterPro" id="IPR005524">
    <property type="entry name" value="DUF318"/>
</dbReference>
<name>A0A929BA11_9PSEU</name>
<dbReference type="PANTHER" id="PTHR43299:SF1">
    <property type="entry name" value="UPF0718 PROTEIN YRAQ"/>
    <property type="match status" value="1"/>
</dbReference>
<evidence type="ECO:0000256" key="4">
    <source>
        <dbReference type="ARBA" id="ARBA00022692"/>
    </source>
</evidence>
<feature type="transmembrane region" description="Helical" evidence="7">
    <location>
        <begin position="290"/>
        <end position="310"/>
    </location>
</feature>
<reference evidence="8" key="1">
    <citation type="submission" date="2020-10" db="EMBL/GenBank/DDBJ databases">
        <title>Diversity and distribution of actinomycetes associated with coral in the coast of Hainan.</title>
        <authorList>
            <person name="Li F."/>
        </authorList>
    </citation>
    <scope>NUCLEOTIDE SEQUENCE</scope>
    <source>
        <strain evidence="8">HNM0983</strain>
    </source>
</reference>
<feature type="transmembrane region" description="Helical" evidence="7">
    <location>
        <begin position="252"/>
        <end position="278"/>
    </location>
</feature>
<evidence type="ECO:0000256" key="7">
    <source>
        <dbReference type="SAM" id="Phobius"/>
    </source>
</evidence>
<dbReference type="EMBL" id="JADEYC010000007">
    <property type="protein sequence ID" value="MBE9373767.1"/>
    <property type="molecule type" value="Genomic_DNA"/>
</dbReference>